<dbReference type="EMBL" id="CP049866">
    <property type="protein sequence ID" value="QIK77340.1"/>
    <property type="molecule type" value="Genomic_DNA"/>
</dbReference>
<proteinExistence type="predicted"/>
<organism evidence="1 2">
    <name type="scientific">Nocardioides piscis</name>
    <dbReference type="NCBI Taxonomy" id="2714938"/>
    <lineage>
        <taxon>Bacteria</taxon>
        <taxon>Bacillati</taxon>
        <taxon>Actinomycetota</taxon>
        <taxon>Actinomycetes</taxon>
        <taxon>Propionibacteriales</taxon>
        <taxon>Nocardioidaceae</taxon>
        <taxon>Nocardioides</taxon>
    </lineage>
</organism>
<evidence type="ECO:0000313" key="2">
    <source>
        <dbReference type="Proteomes" id="UP000502035"/>
    </source>
</evidence>
<evidence type="ECO:0000313" key="1">
    <source>
        <dbReference type="EMBL" id="QIK77340.1"/>
    </source>
</evidence>
<reference evidence="1 2" key="1">
    <citation type="submission" date="2020-03" db="EMBL/GenBank/DDBJ databases">
        <title>Nocardioides sp. nov., isolated from fish.</title>
        <authorList>
            <person name="Hyun D.-W."/>
            <person name="Bae J.-W."/>
        </authorList>
    </citation>
    <scope>NUCLEOTIDE SEQUENCE [LARGE SCALE GENOMIC DNA]</scope>
    <source>
        <strain evidence="1 2">HDW12A</strain>
    </source>
</reference>
<dbReference type="AlphaFoldDB" id="A0A6G7YKS8"/>
<protein>
    <submittedName>
        <fullName evidence="1">BrnT family toxin</fullName>
    </submittedName>
</protein>
<dbReference type="KEGG" id="npi:G7071_09650"/>
<sequence>MQGKHGITPAIADEALEDPNRVMIDPDYNSESGKSVRIIGFSVAADDVISVIVLENDGTEYGVNGWAANEKDRRLYAAGSEGEADDQRD</sequence>
<accession>A0A6G7YKS8</accession>
<dbReference type="Proteomes" id="UP000502035">
    <property type="component" value="Chromosome"/>
</dbReference>
<name>A0A6G7YKS8_9ACTN</name>
<gene>
    <name evidence="1" type="ORF">G7071_09650</name>
</gene>
<keyword evidence="2" id="KW-1185">Reference proteome</keyword>